<name>A0A103YMN4_CYNCS</name>
<dbReference type="Gramene" id="KVI11914">
    <property type="protein sequence ID" value="KVI11914"/>
    <property type="gene ID" value="Ccrd_009654"/>
</dbReference>
<feature type="non-terminal residue" evidence="1">
    <location>
        <position position="378"/>
    </location>
</feature>
<dbReference type="AlphaFoldDB" id="A0A103YMN4"/>
<gene>
    <name evidence="1" type="ORF">Ccrd_009654</name>
</gene>
<organism evidence="1 2">
    <name type="scientific">Cynara cardunculus var. scolymus</name>
    <name type="common">Globe artichoke</name>
    <name type="synonym">Cynara scolymus</name>
    <dbReference type="NCBI Taxonomy" id="59895"/>
    <lineage>
        <taxon>Eukaryota</taxon>
        <taxon>Viridiplantae</taxon>
        <taxon>Streptophyta</taxon>
        <taxon>Embryophyta</taxon>
        <taxon>Tracheophyta</taxon>
        <taxon>Spermatophyta</taxon>
        <taxon>Magnoliopsida</taxon>
        <taxon>eudicotyledons</taxon>
        <taxon>Gunneridae</taxon>
        <taxon>Pentapetalae</taxon>
        <taxon>asterids</taxon>
        <taxon>campanulids</taxon>
        <taxon>Asterales</taxon>
        <taxon>Asteraceae</taxon>
        <taxon>Carduoideae</taxon>
        <taxon>Cardueae</taxon>
        <taxon>Carduinae</taxon>
        <taxon>Cynara</taxon>
    </lineage>
</organism>
<comment type="caution">
    <text evidence="1">The sequence shown here is derived from an EMBL/GenBank/DDBJ whole genome shotgun (WGS) entry which is preliminary data.</text>
</comment>
<dbReference type="Proteomes" id="UP000243975">
    <property type="component" value="Unassembled WGS sequence"/>
</dbReference>
<sequence>MVEDSCLHMQLKFISSKLGHAKSLHWMSSNTIAPDDTNHYFADKPITTLHYAYYVRYEAQDALIVSTPFSIEAFTCSNFAFSMLQDIIPHGDQKKDKASFLLEIPYLYCLDLLYFLKIDSIDGIWHDTYKIDEIDVQIFLLRTYSFDPIGGTTGFFTSSFGTVIVSTPFSIEAFTCSNFAFSGNLNLLVNFPLLRSTLCHVSFLSSFSTFLSPLICKILSSSTSTFTSSFLIPGRSALKTCASGVSFQSTRVFTKAEVSLQESDPDEVGKGKSLNGSQISMANGSKMLFRRPPKKLGMIDIFCLQMDEYKDVPERSVAFFRYPVKALSRKIFCILSGNHLSTFWKWKDLIFNHKHNNDEKIEHGFDVVNPQSILGVDY</sequence>
<accession>A0A103YMN4</accession>
<keyword evidence="2" id="KW-1185">Reference proteome</keyword>
<evidence type="ECO:0000313" key="1">
    <source>
        <dbReference type="EMBL" id="KVI11914.1"/>
    </source>
</evidence>
<evidence type="ECO:0000313" key="2">
    <source>
        <dbReference type="Proteomes" id="UP000243975"/>
    </source>
</evidence>
<protein>
    <submittedName>
        <fullName evidence="1">Uncharacterized protein</fullName>
    </submittedName>
</protein>
<dbReference type="EMBL" id="LEKV01000025">
    <property type="protein sequence ID" value="KVI11914.1"/>
    <property type="molecule type" value="Genomic_DNA"/>
</dbReference>
<reference evidence="1 2" key="1">
    <citation type="journal article" date="2016" name="Sci. Rep.">
        <title>The genome sequence of the outbreeding globe artichoke constructed de novo incorporating a phase-aware low-pass sequencing strategy of F1 progeny.</title>
        <authorList>
            <person name="Scaglione D."/>
            <person name="Reyes-Chin-Wo S."/>
            <person name="Acquadro A."/>
            <person name="Froenicke L."/>
            <person name="Portis E."/>
            <person name="Beitel C."/>
            <person name="Tirone M."/>
            <person name="Mauro R."/>
            <person name="Lo Monaco A."/>
            <person name="Mauromicale G."/>
            <person name="Faccioli P."/>
            <person name="Cattivelli L."/>
            <person name="Rieseberg L."/>
            <person name="Michelmore R."/>
            <person name="Lanteri S."/>
        </authorList>
    </citation>
    <scope>NUCLEOTIDE SEQUENCE [LARGE SCALE GENOMIC DNA]</scope>
    <source>
        <strain evidence="1">2C</strain>
    </source>
</reference>
<proteinExistence type="predicted"/>